<evidence type="ECO:0000259" key="1">
    <source>
        <dbReference type="PROSITE" id="PS50011"/>
    </source>
</evidence>
<dbReference type="PROSITE" id="PS50011">
    <property type="entry name" value="PROTEIN_KINASE_DOM"/>
    <property type="match status" value="1"/>
</dbReference>
<dbReference type="InterPro" id="IPR051681">
    <property type="entry name" value="Ser/Thr_Kinases-Pseudokinases"/>
</dbReference>
<protein>
    <recommendedName>
        <fullName evidence="1">Protein kinase domain-containing protein</fullName>
    </recommendedName>
</protein>
<dbReference type="Gene3D" id="1.10.510.10">
    <property type="entry name" value="Transferase(Phosphotransferase) domain 1"/>
    <property type="match status" value="1"/>
</dbReference>
<dbReference type="InterPro" id="IPR001245">
    <property type="entry name" value="Ser-Thr/Tyr_kinase_cat_dom"/>
</dbReference>
<dbReference type="InterPro" id="IPR011009">
    <property type="entry name" value="Kinase-like_dom_sf"/>
</dbReference>
<proteinExistence type="predicted"/>
<evidence type="ECO:0000313" key="2">
    <source>
        <dbReference type="EMBL" id="CAK8686743.1"/>
    </source>
</evidence>
<feature type="domain" description="Protein kinase" evidence="1">
    <location>
        <begin position="1"/>
        <end position="136"/>
    </location>
</feature>
<comment type="caution">
    <text evidence="2">The sequence shown here is derived from an EMBL/GenBank/DDBJ whole genome shotgun (WGS) entry which is preliminary data.</text>
</comment>
<dbReference type="InterPro" id="IPR000719">
    <property type="entry name" value="Prot_kinase_dom"/>
</dbReference>
<dbReference type="EMBL" id="CAWYQH010000103">
    <property type="protein sequence ID" value="CAK8686743.1"/>
    <property type="molecule type" value="Genomic_DNA"/>
</dbReference>
<evidence type="ECO:0000313" key="3">
    <source>
        <dbReference type="Proteomes" id="UP001642483"/>
    </source>
</evidence>
<gene>
    <name evidence="2" type="ORF">CVLEPA_LOCUS18667</name>
</gene>
<dbReference type="SUPFAM" id="SSF56112">
    <property type="entry name" value="Protein kinase-like (PK-like)"/>
    <property type="match status" value="1"/>
</dbReference>
<accession>A0ABP0G5I4</accession>
<dbReference type="PANTHER" id="PTHR44329">
    <property type="entry name" value="SERINE/THREONINE-PROTEIN KINASE TNNI3K-RELATED"/>
    <property type="match status" value="1"/>
</dbReference>
<dbReference type="PANTHER" id="PTHR44329:SF291">
    <property type="entry name" value="PROTEIN KINASE DOMAIN-CONTAINING PROTEIN"/>
    <property type="match status" value="1"/>
</dbReference>
<sequence length="136" mass="15470">MKWANCIGIIMKCVDSGNLEDLLMSNHVAEIPWVPRTRFVYEIADALSYLHYYDETKSFVHGDLKPQNIPLTSDLTIKIAVFWIGQCSNGCRGVQRISRCCNKYTTHSLLHCSRVLEESLTQKNCKNGYIQVTVLG</sequence>
<dbReference type="Proteomes" id="UP001642483">
    <property type="component" value="Unassembled WGS sequence"/>
</dbReference>
<organism evidence="2 3">
    <name type="scientific">Clavelina lepadiformis</name>
    <name type="common">Light-bulb sea squirt</name>
    <name type="synonym">Ascidia lepadiformis</name>
    <dbReference type="NCBI Taxonomy" id="159417"/>
    <lineage>
        <taxon>Eukaryota</taxon>
        <taxon>Metazoa</taxon>
        <taxon>Chordata</taxon>
        <taxon>Tunicata</taxon>
        <taxon>Ascidiacea</taxon>
        <taxon>Aplousobranchia</taxon>
        <taxon>Clavelinidae</taxon>
        <taxon>Clavelina</taxon>
    </lineage>
</organism>
<keyword evidence="3" id="KW-1185">Reference proteome</keyword>
<reference evidence="2 3" key="1">
    <citation type="submission" date="2024-02" db="EMBL/GenBank/DDBJ databases">
        <authorList>
            <person name="Daric V."/>
            <person name="Darras S."/>
        </authorList>
    </citation>
    <scope>NUCLEOTIDE SEQUENCE [LARGE SCALE GENOMIC DNA]</scope>
</reference>
<dbReference type="Pfam" id="PF07714">
    <property type="entry name" value="PK_Tyr_Ser-Thr"/>
    <property type="match status" value="1"/>
</dbReference>
<name>A0ABP0G5I4_CLALP</name>